<sequence>MFIRPLRVIPSYLPKRFISTEVSKEAFLEHLEGGIAVLQLNRPASRNALSVRLVDEFRAALAEVRFSGYETTQEY</sequence>
<reference evidence="1 2" key="1">
    <citation type="journal article" date="2020" name="Microb. Genom.">
        <title>Genetic diversity of clinical and environmental Mucorales isolates obtained from an investigation of mucormycosis cases among solid organ transplant recipients.</title>
        <authorList>
            <person name="Nguyen M.H."/>
            <person name="Kaul D."/>
            <person name="Muto C."/>
            <person name="Cheng S.J."/>
            <person name="Richter R.A."/>
            <person name="Bruno V.M."/>
            <person name="Liu G."/>
            <person name="Beyhan S."/>
            <person name="Sundermann A.J."/>
            <person name="Mounaud S."/>
            <person name="Pasculle A.W."/>
            <person name="Nierman W.C."/>
            <person name="Driscoll E."/>
            <person name="Cumbie R."/>
            <person name="Clancy C.J."/>
            <person name="Dupont C.L."/>
        </authorList>
    </citation>
    <scope>NUCLEOTIDE SEQUENCE [LARGE SCALE GENOMIC DNA]</scope>
    <source>
        <strain evidence="1 2">GL24</strain>
    </source>
</reference>
<comment type="caution">
    <text evidence="1">The sequence shown here is derived from an EMBL/GenBank/DDBJ whole genome shotgun (WGS) entry which is preliminary data.</text>
</comment>
<evidence type="ECO:0000313" key="1">
    <source>
        <dbReference type="EMBL" id="KAG1545789.1"/>
    </source>
</evidence>
<gene>
    <name evidence="1" type="ORF">G6F50_013714</name>
</gene>
<accession>A0A9P6YDM1</accession>
<dbReference type="Proteomes" id="UP000740926">
    <property type="component" value="Unassembled WGS sequence"/>
</dbReference>
<dbReference type="Gene3D" id="3.30.300.220">
    <property type="match status" value="1"/>
</dbReference>
<keyword evidence="2" id="KW-1185">Reference proteome</keyword>
<proteinExistence type="predicted"/>
<name>A0A9P6YDM1_9FUNG</name>
<dbReference type="InterPro" id="IPR029045">
    <property type="entry name" value="ClpP/crotonase-like_dom_sf"/>
</dbReference>
<dbReference type="AlphaFoldDB" id="A0A9P6YDM1"/>
<organism evidence="1 2">
    <name type="scientific">Rhizopus delemar</name>
    <dbReference type="NCBI Taxonomy" id="936053"/>
    <lineage>
        <taxon>Eukaryota</taxon>
        <taxon>Fungi</taxon>
        <taxon>Fungi incertae sedis</taxon>
        <taxon>Mucoromycota</taxon>
        <taxon>Mucoromycotina</taxon>
        <taxon>Mucoromycetes</taxon>
        <taxon>Mucorales</taxon>
        <taxon>Mucorineae</taxon>
        <taxon>Rhizopodaceae</taxon>
        <taxon>Rhizopus</taxon>
    </lineage>
</organism>
<dbReference type="SUPFAM" id="SSF52096">
    <property type="entry name" value="ClpP/crotonase"/>
    <property type="match status" value="1"/>
</dbReference>
<dbReference type="EMBL" id="JAANIU010005738">
    <property type="protein sequence ID" value="KAG1545789.1"/>
    <property type="molecule type" value="Genomic_DNA"/>
</dbReference>
<evidence type="ECO:0000313" key="2">
    <source>
        <dbReference type="Proteomes" id="UP000740926"/>
    </source>
</evidence>
<protein>
    <submittedName>
        <fullName evidence="1">Uncharacterized protein</fullName>
    </submittedName>
</protein>